<feature type="compositionally biased region" description="Polar residues" evidence="1">
    <location>
        <begin position="157"/>
        <end position="173"/>
    </location>
</feature>
<protein>
    <submittedName>
        <fullName evidence="2">Uncharacterized protein</fullName>
    </submittedName>
</protein>
<dbReference type="AlphaFoldDB" id="A0A6A6SAM7"/>
<feature type="compositionally biased region" description="Polar residues" evidence="1">
    <location>
        <begin position="64"/>
        <end position="95"/>
    </location>
</feature>
<evidence type="ECO:0000313" key="3">
    <source>
        <dbReference type="Proteomes" id="UP000799753"/>
    </source>
</evidence>
<keyword evidence="3" id="KW-1185">Reference proteome</keyword>
<dbReference type="Proteomes" id="UP000799753">
    <property type="component" value="Unassembled WGS sequence"/>
</dbReference>
<proteinExistence type="predicted"/>
<dbReference type="OrthoDB" id="5380416at2759"/>
<feature type="compositionally biased region" description="Polar residues" evidence="1">
    <location>
        <begin position="47"/>
        <end position="56"/>
    </location>
</feature>
<feature type="compositionally biased region" description="Pro residues" evidence="1">
    <location>
        <begin position="25"/>
        <end position="41"/>
    </location>
</feature>
<organism evidence="2 3">
    <name type="scientific">Massarina eburnea CBS 473.64</name>
    <dbReference type="NCBI Taxonomy" id="1395130"/>
    <lineage>
        <taxon>Eukaryota</taxon>
        <taxon>Fungi</taxon>
        <taxon>Dikarya</taxon>
        <taxon>Ascomycota</taxon>
        <taxon>Pezizomycotina</taxon>
        <taxon>Dothideomycetes</taxon>
        <taxon>Pleosporomycetidae</taxon>
        <taxon>Pleosporales</taxon>
        <taxon>Massarineae</taxon>
        <taxon>Massarinaceae</taxon>
        <taxon>Massarina</taxon>
    </lineage>
</organism>
<reference evidence="2" key="1">
    <citation type="journal article" date="2020" name="Stud. Mycol.">
        <title>101 Dothideomycetes genomes: a test case for predicting lifestyles and emergence of pathogens.</title>
        <authorList>
            <person name="Haridas S."/>
            <person name="Albert R."/>
            <person name="Binder M."/>
            <person name="Bloem J."/>
            <person name="Labutti K."/>
            <person name="Salamov A."/>
            <person name="Andreopoulos B."/>
            <person name="Baker S."/>
            <person name="Barry K."/>
            <person name="Bills G."/>
            <person name="Bluhm B."/>
            <person name="Cannon C."/>
            <person name="Castanera R."/>
            <person name="Culley D."/>
            <person name="Daum C."/>
            <person name="Ezra D."/>
            <person name="Gonzalez J."/>
            <person name="Henrissat B."/>
            <person name="Kuo A."/>
            <person name="Liang C."/>
            <person name="Lipzen A."/>
            <person name="Lutzoni F."/>
            <person name="Magnuson J."/>
            <person name="Mondo S."/>
            <person name="Nolan M."/>
            <person name="Ohm R."/>
            <person name="Pangilinan J."/>
            <person name="Park H.-J."/>
            <person name="Ramirez L."/>
            <person name="Alfaro M."/>
            <person name="Sun H."/>
            <person name="Tritt A."/>
            <person name="Yoshinaga Y."/>
            <person name="Zwiers L.-H."/>
            <person name="Turgeon B."/>
            <person name="Goodwin S."/>
            <person name="Spatafora J."/>
            <person name="Crous P."/>
            <person name="Grigoriev I."/>
        </authorList>
    </citation>
    <scope>NUCLEOTIDE SEQUENCE</scope>
    <source>
        <strain evidence="2">CBS 473.64</strain>
    </source>
</reference>
<feature type="compositionally biased region" description="Polar residues" evidence="1">
    <location>
        <begin position="109"/>
        <end position="129"/>
    </location>
</feature>
<feature type="region of interest" description="Disordered" evidence="1">
    <location>
        <begin position="18"/>
        <end position="222"/>
    </location>
</feature>
<evidence type="ECO:0000256" key="1">
    <source>
        <dbReference type="SAM" id="MobiDB-lite"/>
    </source>
</evidence>
<feature type="compositionally biased region" description="Basic residues" evidence="1">
    <location>
        <begin position="131"/>
        <end position="144"/>
    </location>
</feature>
<evidence type="ECO:0000313" key="2">
    <source>
        <dbReference type="EMBL" id="KAF2644825.1"/>
    </source>
</evidence>
<name>A0A6A6SAM7_9PLEO</name>
<accession>A0A6A6SAM7</accession>
<sequence length="222" mass="22937">MAVGKYKPLTLAPINFSLTEGTSIPAPPDSPPDTPRPPTPGKGPLSSHPTPQSTDFPQHDATPPTATGSTANLQQTTTSDNASTVSPASPTTKRPNSVRKFLGLRPLSSHDSLSSERPGSPSTLNSQPGLSRKKSTSWFGKRKSSLISGPIPEGKENQGSSAANGTNGASTTVGRRVATAPVLQAPPQKKGPPPPALPELTSFGVSEDSLSLGADDMFKNIK</sequence>
<gene>
    <name evidence="2" type="ORF">P280DRAFT_495976</name>
</gene>
<dbReference type="EMBL" id="MU006778">
    <property type="protein sequence ID" value="KAF2644825.1"/>
    <property type="molecule type" value="Genomic_DNA"/>
</dbReference>